<keyword evidence="2" id="KW-0472">Membrane</keyword>
<accession>A0ABP8SPJ2</accession>
<evidence type="ECO:0000313" key="3">
    <source>
        <dbReference type="EMBL" id="GAA4573324.1"/>
    </source>
</evidence>
<evidence type="ECO:0000256" key="2">
    <source>
        <dbReference type="SAM" id="Phobius"/>
    </source>
</evidence>
<feature type="transmembrane region" description="Helical" evidence="2">
    <location>
        <begin position="213"/>
        <end position="236"/>
    </location>
</feature>
<feature type="transmembrane region" description="Helical" evidence="2">
    <location>
        <begin position="149"/>
        <end position="171"/>
    </location>
</feature>
<dbReference type="EMBL" id="BAABGU010000021">
    <property type="protein sequence ID" value="GAA4573324.1"/>
    <property type="molecule type" value="Genomic_DNA"/>
</dbReference>
<organism evidence="3 4">
    <name type="scientific">Micromonospora coerulea</name>
    <dbReference type="NCBI Taxonomy" id="47856"/>
    <lineage>
        <taxon>Bacteria</taxon>
        <taxon>Bacillati</taxon>
        <taxon>Actinomycetota</taxon>
        <taxon>Actinomycetes</taxon>
        <taxon>Micromonosporales</taxon>
        <taxon>Micromonosporaceae</taxon>
        <taxon>Micromonospora</taxon>
    </lineage>
</organism>
<keyword evidence="2" id="KW-0812">Transmembrane</keyword>
<feature type="transmembrane region" description="Helical" evidence="2">
    <location>
        <begin position="12"/>
        <end position="31"/>
    </location>
</feature>
<sequence>MGHRLRRVAMPLLGAVLLGTVGLSVGSWYGGRGVTPPSYDRARSVAAELLPDAVPYDSDRIVHGSRWDVNFAADDLGSGQVTFWYDDRGDCALTEQLRRNAATQGWQDLRRVSRYRCGWRAERDGLTVTLTHSASGSRLTVAPAAPDKFLAVTVTGTLLGAAAGAALFWLVARRRPPVPLLVGTLVTVGLLPGVAFTWAGLGMNVLTEPVWPIWPALAPLLVPLWLVLLPVGVYALPRRQNWTDPATGSPGMSVEAGTKTLEPSRNGTRIVVVVTVACVLTPLVTAVALLLLFVRAQPDLPASEPVVPWPIEASASTTSNPSPTASEPGVSPSANSGG</sequence>
<dbReference type="RefSeq" id="WP_346121364.1">
    <property type="nucleotide sequence ID" value="NZ_BAABGU010000021.1"/>
</dbReference>
<feature type="transmembrane region" description="Helical" evidence="2">
    <location>
        <begin position="270"/>
        <end position="294"/>
    </location>
</feature>
<gene>
    <name evidence="3" type="ORF">GCM10023176_38080</name>
</gene>
<evidence type="ECO:0000256" key="1">
    <source>
        <dbReference type="SAM" id="MobiDB-lite"/>
    </source>
</evidence>
<feature type="transmembrane region" description="Helical" evidence="2">
    <location>
        <begin position="178"/>
        <end position="201"/>
    </location>
</feature>
<feature type="compositionally biased region" description="Low complexity" evidence="1">
    <location>
        <begin position="312"/>
        <end position="328"/>
    </location>
</feature>
<evidence type="ECO:0000313" key="4">
    <source>
        <dbReference type="Proteomes" id="UP001500307"/>
    </source>
</evidence>
<comment type="caution">
    <text evidence="3">The sequence shown here is derived from an EMBL/GenBank/DDBJ whole genome shotgun (WGS) entry which is preliminary data.</text>
</comment>
<evidence type="ECO:0008006" key="5">
    <source>
        <dbReference type="Google" id="ProtNLM"/>
    </source>
</evidence>
<proteinExistence type="predicted"/>
<feature type="region of interest" description="Disordered" evidence="1">
    <location>
        <begin position="312"/>
        <end position="338"/>
    </location>
</feature>
<name>A0ABP8SPJ2_9ACTN</name>
<reference evidence="4" key="1">
    <citation type="journal article" date="2019" name="Int. J. Syst. Evol. Microbiol.">
        <title>The Global Catalogue of Microorganisms (GCM) 10K type strain sequencing project: providing services to taxonomists for standard genome sequencing and annotation.</title>
        <authorList>
            <consortium name="The Broad Institute Genomics Platform"/>
            <consortium name="The Broad Institute Genome Sequencing Center for Infectious Disease"/>
            <person name="Wu L."/>
            <person name="Ma J."/>
        </authorList>
    </citation>
    <scope>NUCLEOTIDE SEQUENCE [LARGE SCALE GENOMIC DNA]</scope>
    <source>
        <strain evidence="4">JCM 3175</strain>
    </source>
</reference>
<dbReference type="Proteomes" id="UP001500307">
    <property type="component" value="Unassembled WGS sequence"/>
</dbReference>
<protein>
    <recommendedName>
        <fullName evidence="5">Integral membrane protein</fullName>
    </recommendedName>
</protein>
<keyword evidence="2" id="KW-1133">Transmembrane helix</keyword>
<keyword evidence="4" id="KW-1185">Reference proteome</keyword>